<organism evidence="5 6">
    <name type="scientific">Enterocloster bolteae 90B8</name>
    <dbReference type="NCBI Taxonomy" id="997897"/>
    <lineage>
        <taxon>Bacteria</taxon>
        <taxon>Bacillati</taxon>
        <taxon>Bacillota</taxon>
        <taxon>Clostridia</taxon>
        <taxon>Lachnospirales</taxon>
        <taxon>Lachnospiraceae</taxon>
        <taxon>Enterocloster</taxon>
    </lineage>
</organism>
<dbReference type="InterPro" id="IPR002505">
    <property type="entry name" value="PTA_PTB"/>
</dbReference>
<accession>R0BA03</accession>
<dbReference type="PANTHER" id="PTHR43356:SF2">
    <property type="entry name" value="PHOSPHATE ACETYLTRANSFERASE"/>
    <property type="match status" value="1"/>
</dbReference>
<dbReference type="Proteomes" id="UP000013041">
    <property type="component" value="Unassembled WGS sequence"/>
</dbReference>
<reference evidence="5 6" key="1">
    <citation type="submission" date="2013-01" db="EMBL/GenBank/DDBJ databases">
        <title>The Genome Sequence of Clostridium bolteae 90B8.</title>
        <authorList>
            <consortium name="The Broad Institute Genome Sequencing Platform"/>
            <person name="Earl A."/>
            <person name="Ward D."/>
            <person name="Feldgarden M."/>
            <person name="Gevers D."/>
            <person name="Courvalin P."/>
            <person name="Lambert T."/>
            <person name="Walker B."/>
            <person name="Young S.K."/>
            <person name="Zeng Q."/>
            <person name="Gargeya S."/>
            <person name="Fitzgerald M."/>
            <person name="Haas B."/>
            <person name="Abouelleil A."/>
            <person name="Alvarado L."/>
            <person name="Arachchi H.M."/>
            <person name="Berlin A.M."/>
            <person name="Chapman S.B."/>
            <person name="Dewar J."/>
            <person name="Goldberg J."/>
            <person name="Griggs A."/>
            <person name="Gujja S."/>
            <person name="Hansen M."/>
            <person name="Howarth C."/>
            <person name="Imamovic A."/>
            <person name="Larimer J."/>
            <person name="McCowan C."/>
            <person name="Murphy C."/>
            <person name="Neiman D."/>
            <person name="Pearson M."/>
            <person name="Priest M."/>
            <person name="Roberts A."/>
            <person name="Saif S."/>
            <person name="Shea T."/>
            <person name="Sisk P."/>
            <person name="Sykes S."/>
            <person name="Wortman J."/>
            <person name="Nusbaum C."/>
            <person name="Birren B."/>
        </authorList>
    </citation>
    <scope>NUCLEOTIDE SEQUENCE [LARGE SCALE GENOMIC DNA]</scope>
    <source>
        <strain evidence="5 6">90B8</strain>
    </source>
</reference>
<keyword evidence="2 5" id="KW-0808">Transferase</keyword>
<dbReference type="InterPro" id="IPR050500">
    <property type="entry name" value="Phos_Acetyltrans/Butyryltrans"/>
</dbReference>
<dbReference type="PATRIC" id="fig|997897.5.peg.1311"/>
<evidence type="ECO:0000313" key="5">
    <source>
        <dbReference type="EMBL" id="ENZ41854.1"/>
    </source>
</evidence>
<dbReference type="AlphaFoldDB" id="R0BA03"/>
<evidence type="ECO:0000259" key="4">
    <source>
        <dbReference type="Pfam" id="PF01515"/>
    </source>
</evidence>
<dbReference type="EMBL" id="AGYG01000009">
    <property type="protein sequence ID" value="ENZ41854.1"/>
    <property type="molecule type" value="Genomic_DNA"/>
</dbReference>
<name>R0BA03_9FIRM</name>
<dbReference type="InterPro" id="IPR012147">
    <property type="entry name" value="P_Ac_Bu_trans"/>
</dbReference>
<evidence type="ECO:0000313" key="6">
    <source>
        <dbReference type="Proteomes" id="UP000013041"/>
    </source>
</evidence>
<dbReference type="RefSeq" id="WP_002571501.1">
    <property type="nucleotide sequence ID" value="NZ_KB851149.1"/>
</dbReference>
<dbReference type="Gene3D" id="3.40.718.10">
    <property type="entry name" value="Isopropylmalate Dehydrogenase"/>
    <property type="match status" value="1"/>
</dbReference>
<gene>
    <name evidence="5" type="ORF">HMPREF1097_01230</name>
</gene>
<protein>
    <submittedName>
        <fullName evidence="5">Phosphate butyryltransferase</fullName>
    </submittedName>
</protein>
<evidence type="ECO:0000256" key="1">
    <source>
        <dbReference type="ARBA" id="ARBA00005656"/>
    </source>
</evidence>
<evidence type="ECO:0000256" key="3">
    <source>
        <dbReference type="ARBA" id="ARBA00023315"/>
    </source>
</evidence>
<dbReference type="NCBIfam" id="NF006045">
    <property type="entry name" value="PRK08190.1"/>
    <property type="match status" value="1"/>
</dbReference>
<dbReference type="HOGENOM" id="CLU_056531_0_0_9"/>
<sequence>MLRTLEEVLAAAKRTGVCTMAVAVAQDEDVLAAVYKAVEAGIVKPILVGDKAEILKIAGKAGIPVTEESILDETDKAEACQKAALLIKEGKADLVMKGFVDTSVVMKAILNKENDLKKNSQISHVLALEVAGFDRLFYVTDSAMNIAPTLEQKVAILENAVEVAHALGNAEPKVAALCAVEKANPKMPCTLDAAELKERNQRGEITGCVVDGPLALDNAVSVHAAEHKGISGPVAGHADILLVPDIEAGNMLNKAMEYFGHAKKAGVMMGAKIPIVLTSRASSAESKMYSIAMGVLVASKTKES</sequence>
<feature type="domain" description="Phosphate acetyl/butaryl transferase" evidence="4">
    <location>
        <begin position="78"/>
        <end position="293"/>
    </location>
</feature>
<proteinExistence type="inferred from homology"/>
<keyword evidence="3" id="KW-0012">Acyltransferase</keyword>
<evidence type="ECO:0000256" key="2">
    <source>
        <dbReference type="ARBA" id="ARBA00022679"/>
    </source>
</evidence>
<dbReference type="Pfam" id="PF01515">
    <property type="entry name" value="PTA_PTB"/>
    <property type="match status" value="1"/>
</dbReference>
<dbReference type="SUPFAM" id="SSF53659">
    <property type="entry name" value="Isocitrate/Isopropylmalate dehydrogenase-like"/>
    <property type="match status" value="1"/>
</dbReference>
<dbReference type="PANTHER" id="PTHR43356">
    <property type="entry name" value="PHOSPHATE ACETYLTRANSFERASE"/>
    <property type="match status" value="1"/>
</dbReference>
<comment type="caution">
    <text evidence="5">The sequence shown here is derived from an EMBL/GenBank/DDBJ whole genome shotgun (WGS) entry which is preliminary data.</text>
</comment>
<dbReference type="PIRSF" id="PIRSF000428">
    <property type="entry name" value="P_Ac_trans"/>
    <property type="match status" value="1"/>
</dbReference>
<dbReference type="GO" id="GO:0016746">
    <property type="term" value="F:acyltransferase activity"/>
    <property type="evidence" value="ECO:0007669"/>
    <property type="project" value="UniProtKB-KW"/>
</dbReference>
<comment type="similarity">
    <text evidence="1">Belongs to the phosphate acetyltransferase and butyryltransferase family.</text>
</comment>